<keyword evidence="1" id="KW-0479">Metal-binding</keyword>
<dbReference type="SUPFAM" id="SSF118310">
    <property type="entry name" value="AN1-like Zinc finger"/>
    <property type="match status" value="1"/>
</dbReference>
<dbReference type="AlphaFoldDB" id="A0A5K3FJ09"/>
<keyword evidence="3" id="KW-0862">Zinc</keyword>
<dbReference type="PROSITE" id="PS51036">
    <property type="entry name" value="ZF_A20"/>
    <property type="match status" value="1"/>
</dbReference>
<name>A0A5K3FJ09_MESCO</name>
<dbReference type="Pfam" id="PF01428">
    <property type="entry name" value="zf-AN1"/>
    <property type="match status" value="1"/>
</dbReference>
<evidence type="ECO:0000256" key="1">
    <source>
        <dbReference type="ARBA" id="ARBA00022723"/>
    </source>
</evidence>
<feature type="region of interest" description="Disordered" evidence="5">
    <location>
        <begin position="47"/>
        <end position="91"/>
    </location>
</feature>
<dbReference type="InterPro" id="IPR000058">
    <property type="entry name" value="Znf_AN1"/>
</dbReference>
<feature type="domain" description="AN1-type" evidence="7">
    <location>
        <begin position="90"/>
        <end position="138"/>
    </location>
</feature>
<dbReference type="GO" id="GO:0003677">
    <property type="term" value="F:DNA binding"/>
    <property type="evidence" value="ECO:0007669"/>
    <property type="project" value="InterPro"/>
</dbReference>
<dbReference type="InterPro" id="IPR035896">
    <property type="entry name" value="AN1-like_Znf"/>
</dbReference>
<protein>
    <submittedName>
        <fullName evidence="8">AN1-type zinc finger protein 6</fullName>
    </submittedName>
</protein>
<accession>A0A5K3FJ09</accession>
<dbReference type="PROSITE" id="PS51039">
    <property type="entry name" value="ZF_AN1"/>
    <property type="match status" value="1"/>
</dbReference>
<evidence type="ECO:0000256" key="2">
    <source>
        <dbReference type="ARBA" id="ARBA00022771"/>
    </source>
</evidence>
<dbReference type="Gene3D" id="1.20.5.4770">
    <property type="match status" value="1"/>
</dbReference>
<evidence type="ECO:0000256" key="5">
    <source>
        <dbReference type="SAM" id="MobiDB-lite"/>
    </source>
</evidence>
<evidence type="ECO:0000256" key="4">
    <source>
        <dbReference type="PROSITE-ProRule" id="PRU00449"/>
    </source>
</evidence>
<dbReference type="InterPro" id="IPR050652">
    <property type="entry name" value="AN1_A20_ZnFinger"/>
</dbReference>
<dbReference type="SMART" id="SM00154">
    <property type="entry name" value="ZnF_AN1"/>
    <property type="match status" value="1"/>
</dbReference>
<evidence type="ECO:0000313" key="8">
    <source>
        <dbReference type="WBParaSite" id="MCU_007744-RA"/>
    </source>
</evidence>
<evidence type="ECO:0000256" key="3">
    <source>
        <dbReference type="ARBA" id="ARBA00022833"/>
    </source>
</evidence>
<evidence type="ECO:0000259" key="7">
    <source>
        <dbReference type="PROSITE" id="PS51039"/>
    </source>
</evidence>
<feature type="compositionally biased region" description="Polar residues" evidence="5">
    <location>
        <begin position="47"/>
        <end position="69"/>
    </location>
</feature>
<dbReference type="Pfam" id="PF01754">
    <property type="entry name" value="zf-A20"/>
    <property type="match status" value="1"/>
</dbReference>
<dbReference type="SUPFAM" id="SSF57716">
    <property type="entry name" value="Glucocorticoid receptor-like (DNA-binding domain)"/>
    <property type="match status" value="1"/>
</dbReference>
<dbReference type="InterPro" id="IPR002653">
    <property type="entry name" value="Znf_A20"/>
</dbReference>
<evidence type="ECO:0000259" key="6">
    <source>
        <dbReference type="PROSITE" id="PS51036"/>
    </source>
</evidence>
<proteinExistence type="predicted"/>
<keyword evidence="2 4" id="KW-0863">Zinc-finger</keyword>
<dbReference type="SMART" id="SM00259">
    <property type="entry name" value="ZnF_A20"/>
    <property type="match status" value="1"/>
</dbReference>
<organism evidence="8">
    <name type="scientific">Mesocestoides corti</name>
    <name type="common">Flatworm</name>
    <dbReference type="NCBI Taxonomy" id="53468"/>
    <lineage>
        <taxon>Eukaryota</taxon>
        <taxon>Metazoa</taxon>
        <taxon>Spiralia</taxon>
        <taxon>Lophotrochozoa</taxon>
        <taxon>Platyhelminthes</taxon>
        <taxon>Cestoda</taxon>
        <taxon>Eucestoda</taxon>
        <taxon>Cyclophyllidea</taxon>
        <taxon>Mesocestoididae</taxon>
        <taxon>Mesocestoides</taxon>
    </lineage>
</organism>
<reference evidence="8" key="1">
    <citation type="submission" date="2019-11" db="UniProtKB">
        <authorList>
            <consortium name="WormBaseParasite"/>
        </authorList>
    </citation>
    <scope>IDENTIFICATION</scope>
</reference>
<dbReference type="GO" id="GO:0008270">
    <property type="term" value="F:zinc ion binding"/>
    <property type="evidence" value="ECO:0007669"/>
    <property type="project" value="UniProtKB-KW"/>
</dbReference>
<dbReference type="WBParaSite" id="MCU_007744-RA">
    <property type="protein sequence ID" value="MCU_007744-RA"/>
    <property type="gene ID" value="MCU_007744"/>
</dbReference>
<dbReference type="Gene3D" id="4.10.1110.10">
    <property type="entry name" value="AN1-like Zinc finger"/>
    <property type="match status" value="1"/>
</dbReference>
<feature type="domain" description="A20-type" evidence="6">
    <location>
        <begin position="11"/>
        <end position="45"/>
    </location>
</feature>
<dbReference type="PANTHER" id="PTHR10634">
    <property type="entry name" value="AN1-TYPE ZINC FINGER PROTEIN"/>
    <property type="match status" value="1"/>
</dbReference>
<sequence length="157" mass="17033">MTLGRTLESNCHNNLLCKNGCGFYGALENQGYCSSCYKAIIGTNPQPSKPEPQTSADAANLNPPSSQAEGPSLDEAPSKSSGAVERRSPSPPCIRCGVCNKKLGLIEQGIVCACGGNFCNYHRYTDRHECTFDYQADGRERLRKANPTVTSEKLRKI</sequence>